<sequence length="311" mass="33569">MADAYEWWRNALAGKPGPIHDGDPQLGFYRKRKFKGGPFVGAAIFPDPETGEIIATVDGKATDPDTLWTWVASNPVTEEAYRAWESTGRWPDADPSIGDNMPPADDDIEALRDQIESAKAGAGAYAEIKDDETAKKAQSLRSRLNELARAADKKRAALKQPHLDAGKSIDGEWMPLVKAAKTAADVIAGALSAHETRKARAADEARRKAEEELRKREEEAAKATAEGQPAPAPAPTPEPEPAPTTQIRGGYGKAASVRVVKVATVTDQDAAYRFLKSHKELVELIGKLAQRAVDAGYEVPGVSVEEQRKVA</sequence>
<protein>
    <submittedName>
        <fullName evidence="2">Uncharacterized protein</fullName>
    </submittedName>
</protein>
<reference evidence="2 3" key="1">
    <citation type="submission" date="2024-02" db="EMBL/GenBank/DDBJ databases">
        <title>Genome analysis and characterization of Microbaculum marinisediminis sp. nov., isolated from marine sediment.</title>
        <authorList>
            <person name="Du Z.-J."/>
            <person name="Ye Y.-Q."/>
            <person name="Zhang Z.-R."/>
            <person name="Yuan S.-M."/>
            <person name="Zhang X.-Y."/>
        </authorList>
    </citation>
    <scope>NUCLEOTIDE SEQUENCE [LARGE SCALE GENOMIC DNA]</scope>
    <source>
        <strain evidence="2 3">SDUM1044001</strain>
    </source>
</reference>
<gene>
    <name evidence="2" type="ORF">V3328_07350</name>
</gene>
<dbReference type="Proteomes" id="UP001378188">
    <property type="component" value="Unassembled WGS sequence"/>
</dbReference>
<proteinExistence type="predicted"/>
<evidence type="ECO:0000313" key="2">
    <source>
        <dbReference type="EMBL" id="MEJ8571282.1"/>
    </source>
</evidence>
<dbReference type="AlphaFoldDB" id="A0AAW9RM04"/>
<evidence type="ECO:0000313" key="3">
    <source>
        <dbReference type="Proteomes" id="UP001378188"/>
    </source>
</evidence>
<keyword evidence="3" id="KW-1185">Reference proteome</keyword>
<organism evidence="2 3">
    <name type="scientific">Microbaculum marinum</name>
    <dbReference type="NCBI Taxonomy" id="1764581"/>
    <lineage>
        <taxon>Bacteria</taxon>
        <taxon>Pseudomonadati</taxon>
        <taxon>Pseudomonadota</taxon>
        <taxon>Alphaproteobacteria</taxon>
        <taxon>Hyphomicrobiales</taxon>
        <taxon>Tepidamorphaceae</taxon>
        <taxon>Microbaculum</taxon>
    </lineage>
</organism>
<accession>A0AAW9RM04</accession>
<name>A0AAW9RM04_9HYPH</name>
<feature type="compositionally biased region" description="Pro residues" evidence="1">
    <location>
        <begin position="230"/>
        <end position="242"/>
    </location>
</feature>
<feature type="region of interest" description="Disordered" evidence="1">
    <location>
        <begin position="194"/>
        <end position="248"/>
    </location>
</feature>
<comment type="caution">
    <text evidence="2">The sequence shown here is derived from an EMBL/GenBank/DDBJ whole genome shotgun (WGS) entry which is preliminary data.</text>
</comment>
<feature type="compositionally biased region" description="Basic and acidic residues" evidence="1">
    <location>
        <begin position="194"/>
        <end position="221"/>
    </location>
</feature>
<dbReference type="EMBL" id="JAZHOF010000003">
    <property type="protein sequence ID" value="MEJ8571282.1"/>
    <property type="molecule type" value="Genomic_DNA"/>
</dbReference>
<dbReference type="RefSeq" id="WP_340328985.1">
    <property type="nucleotide sequence ID" value="NZ_JAZHOF010000003.1"/>
</dbReference>
<evidence type="ECO:0000256" key="1">
    <source>
        <dbReference type="SAM" id="MobiDB-lite"/>
    </source>
</evidence>